<dbReference type="InterPro" id="IPR036249">
    <property type="entry name" value="Thioredoxin-like_sf"/>
</dbReference>
<evidence type="ECO:0000313" key="3">
    <source>
        <dbReference type="EMBL" id="AFD06779.1"/>
    </source>
</evidence>
<dbReference type="RefSeq" id="WP_014680006.1">
    <property type="nucleotide sequence ID" value="NC_017770.1"/>
</dbReference>
<keyword evidence="4" id="KW-1185">Reference proteome</keyword>
<evidence type="ECO:0000256" key="1">
    <source>
        <dbReference type="ARBA" id="ARBA00023284"/>
    </source>
</evidence>
<proteinExistence type="predicted"/>
<dbReference type="Pfam" id="PF03190">
    <property type="entry name" value="Thioredox_DsbH"/>
    <property type="match status" value="1"/>
</dbReference>
<dbReference type="eggNOG" id="COG2143">
    <property type="taxonomic scope" value="Bacteria"/>
</dbReference>
<sequence length="176" mass="20539">MIIKKTALTGLVCIFLGMFNFCYSQSNDEIRWLNIEQAEILMKKTPKKLLIDVYTDWCGWCKTMDKKTYANPNVVSIINKNYYAVKLNAENKDAITFMGTTYNYRPEYRCNEIAVALLGGQLSYPHTVFLDEKLQSLTKVPGFVNPDEFIPILNYFGDNFYQRMNWDEYKSSVKKL</sequence>
<dbReference type="Proteomes" id="UP000007590">
    <property type="component" value="Chromosome"/>
</dbReference>
<dbReference type="Gene3D" id="3.40.30.10">
    <property type="entry name" value="Glutaredoxin"/>
    <property type="match status" value="1"/>
</dbReference>
<dbReference type="STRING" id="929556.Solca_1713"/>
<protein>
    <recommendedName>
        <fullName evidence="2">Spermatogenesis-associated protein 20-like TRX domain-containing protein</fullName>
    </recommendedName>
</protein>
<keyword evidence="1" id="KW-0676">Redox-active center</keyword>
<dbReference type="SUPFAM" id="SSF52833">
    <property type="entry name" value="Thioredoxin-like"/>
    <property type="match status" value="1"/>
</dbReference>
<dbReference type="EMBL" id="CP003349">
    <property type="protein sequence ID" value="AFD06779.1"/>
    <property type="molecule type" value="Genomic_DNA"/>
</dbReference>
<dbReference type="KEGG" id="scn:Solca_1713"/>
<organism evidence="3 4">
    <name type="scientific">Solitalea canadensis (strain ATCC 29591 / DSM 3403 / JCM 21819 / LMG 8368 / NBRC 15130 / NCIMB 12057 / USAM 9D)</name>
    <name type="common">Flexibacter canadensis</name>
    <dbReference type="NCBI Taxonomy" id="929556"/>
    <lineage>
        <taxon>Bacteria</taxon>
        <taxon>Pseudomonadati</taxon>
        <taxon>Bacteroidota</taxon>
        <taxon>Sphingobacteriia</taxon>
        <taxon>Sphingobacteriales</taxon>
        <taxon>Sphingobacteriaceae</taxon>
        <taxon>Solitalea</taxon>
    </lineage>
</organism>
<dbReference type="PROSITE" id="PS00194">
    <property type="entry name" value="THIOREDOXIN_1"/>
    <property type="match status" value="1"/>
</dbReference>
<evidence type="ECO:0000259" key="2">
    <source>
        <dbReference type="Pfam" id="PF03190"/>
    </source>
</evidence>
<accession>H8KQP1</accession>
<evidence type="ECO:0000313" key="4">
    <source>
        <dbReference type="Proteomes" id="UP000007590"/>
    </source>
</evidence>
<dbReference type="OrthoDB" id="120730at2"/>
<dbReference type="InterPro" id="IPR004879">
    <property type="entry name" value="Ssp411-like_TRX"/>
</dbReference>
<dbReference type="AlphaFoldDB" id="H8KQP1"/>
<feature type="domain" description="Spermatogenesis-associated protein 20-like TRX" evidence="2">
    <location>
        <begin position="25"/>
        <end position="96"/>
    </location>
</feature>
<dbReference type="HOGENOM" id="CLU_090389_8_0_10"/>
<dbReference type="InterPro" id="IPR017937">
    <property type="entry name" value="Thioredoxin_CS"/>
</dbReference>
<reference evidence="3" key="1">
    <citation type="submission" date="2012-02" db="EMBL/GenBank/DDBJ databases">
        <title>The complete genome of Solitalea canadensis DSM 3403.</title>
        <authorList>
            <consortium name="US DOE Joint Genome Institute (JGI-PGF)"/>
            <person name="Lucas S."/>
            <person name="Copeland A."/>
            <person name="Lapidus A."/>
            <person name="Glavina del Rio T."/>
            <person name="Dalin E."/>
            <person name="Tice H."/>
            <person name="Bruce D."/>
            <person name="Goodwin L."/>
            <person name="Pitluck S."/>
            <person name="Peters L."/>
            <person name="Ovchinnikova G."/>
            <person name="Lu M."/>
            <person name="Kyrpides N."/>
            <person name="Mavromatis K."/>
            <person name="Ivanova N."/>
            <person name="Brettin T."/>
            <person name="Detter J.C."/>
            <person name="Han C."/>
            <person name="Larimer F."/>
            <person name="Land M."/>
            <person name="Hauser L."/>
            <person name="Markowitz V."/>
            <person name="Cheng J.-F."/>
            <person name="Hugenholtz P."/>
            <person name="Woyke T."/>
            <person name="Wu D."/>
            <person name="Spring S."/>
            <person name="Schroeder M."/>
            <person name="Kopitz M."/>
            <person name="Brambilla E."/>
            <person name="Klenk H.-P."/>
            <person name="Eisen J.A."/>
        </authorList>
    </citation>
    <scope>NUCLEOTIDE SEQUENCE</scope>
    <source>
        <strain evidence="3">DSM 3403</strain>
    </source>
</reference>
<name>H8KQP1_SOLCM</name>
<gene>
    <name evidence="3" type="ordered locus">Solca_1713</name>
</gene>